<evidence type="ECO:0000313" key="2">
    <source>
        <dbReference type="EMBL" id="MBC2381894.1"/>
    </source>
</evidence>
<name>A0A7X1AJW6_9PSED</name>
<feature type="signal peptide" evidence="1">
    <location>
        <begin position="1"/>
        <end position="21"/>
    </location>
</feature>
<protein>
    <submittedName>
        <fullName evidence="3">DUF1120 domain-containing protein</fullName>
    </submittedName>
</protein>
<comment type="caution">
    <text evidence="3">The sequence shown here is derived from an EMBL/GenBank/DDBJ whole genome shotgun (WGS) entry which is preliminary data.</text>
</comment>
<dbReference type="AlphaFoldDB" id="A0A7X1AJW6"/>
<evidence type="ECO:0000313" key="6">
    <source>
        <dbReference type="Proteomes" id="UP000534677"/>
    </source>
</evidence>
<reference evidence="5 6" key="1">
    <citation type="submission" date="2020-04" db="EMBL/GenBank/DDBJ databases">
        <title>Pseudomonas crami sp. nov., a novel proteolytic bacterial species isolated from cream.</title>
        <authorList>
            <person name="Hofmann K."/>
            <person name="Woller A."/>
            <person name="Huptas C."/>
            <person name="Wenning M."/>
            <person name="Scherer S."/>
            <person name="Doll E.V."/>
        </authorList>
    </citation>
    <scope>NUCLEOTIDE SEQUENCE [LARGE SCALE GENOMIC DNA]</scope>
    <source>
        <strain evidence="2 6">WS 5096</strain>
        <strain evidence="3 5">WS 5106</strain>
    </source>
</reference>
<dbReference type="EMBL" id="JAAXCY010000004">
    <property type="protein sequence ID" value="MBC2406331.1"/>
    <property type="molecule type" value="Genomic_DNA"/>
</dbReference>
<evidence type="ECO:0000256" key="1">
    <source>
        <dbReference type="SAM" id="SignalP"/>
    </source>
</evidence>
<dbReference type="InterPro" id="IPR010546">
    <property type="entry name" value="DUF1120"/>
</dbReference>
<keyword evidence="6" id="KW-1185">Reference proteome</keyword>
<proteinExistence type="predicted"/>
<dbReference type="RefSeq" id="WP_185707810.1">
    <property type="nucleotide sequence ID" value="NZ_JAAXCY010000003.1"/>
</dbReference>
<feature type="chain" id="PRO_5044661876" evidence="1">
    <location>
        <begin position="22"/>
        <end position="210"/>
    </location>
</feature>
<accession>A0A7X1AJW6</accession>
<evidence type="ECO:0000313" key="3">
    <source>
        <dbReference type="EMBL" id="MBC2405695.1"/>
    </source>
</evidence>
<dbReference type="Proteomes" id="UP000520513">
    <property type="component" value="Unassembled WGS sequence"/>
</dbReference>
<evidence type="ECO:0000313" key="4">
    <source>
        <dbReference type="EMBL" id="MBC2406331.1"/>
    </source>
</evidence>
<dbReference type="EMBL" id="JAAXCY010000003">
    <property type="protein sequence ID" value="MBC2405695.1"/>
    <property type="molecule type" value="Genomic_DNA"/>
</dbReference>
<sequence>MSTPRNLLISALLASATGAEAASTVNLAVNGLIVPSACTPTLSHGGEVDYGKVAARDLNLNTITPLPYVKLQLAVNCEAATLFALKGIDNRPGTTYEARSFGLGIINGTEKVGGYYTILNNASADGRALTPIGSSDGGATWQAPTDGNLWWFASDLAAFGNNASGAVAPVPIQTLSSDLLVRGYIGAAVTLTLTEEQPIDGAMTAEVFYL</sequence>
<gene>
    <name evidence="2" type="ORF">HF209_13145</name>
    <name evidence="3" type="ORF">HF257_06755</name>
    <name evidence="4" type="ORF">HF257_09985</name>
</gene>
<evidence type="ECO:0000313" key="5">
    <source>
        <dbReference type="Proteomes" id="UP000520513"/>
    </source>
</evidence>
<dbReference type="Pfam" id="PF06551">
    <property type="entry name" value="DUF1120"/>
    <property type="match status" value="1"/>
</dbReference>
<dbReference type="Proteomes" id="UP000534677">
    <property type="component" value="Unassembled WGS sequence"/>
</dbReference>
<dbReference type="EMBL" id="JAAXCZ010000005">
    <property type="protein sequence ID" value="MBC2381894.1"/>
    <property type="molecule type" value="Genomic_DNA"/>
</dbReference>
<keyword evidence="1" id="KW-0732">Signal</keyword>
<organism evidence="3 5">
    <name type="scientific">Pseudomonas cremoris</name>
    <dbReference type="NCBI Taxonomy" id="2724178"/>
    <lineage>
        <taxon>Bacteria</taxon>
        <taxon>Pseudomonadati</taxon>
        <taxon>Pseudomonadota</taxon>
        <taxon>Gammaproteobacteria</taxon>
        <taxon>Pseudomonadales</taxon>
        <taxon>Pseudomonadaceae</taxon>
        <taxon>Pseudomonas</taxon>
    </lineage>
</organism>